<organism evidence="2 3">
    <name type="scientific">Dendrobium catenatum</name>
    <dbReference type="NCBI Taxonomy" id="906689"/>
    <lineage>
        <taxon>Eukaryota</taxon>
        <taxon>Viridiplantae</taxon>
        <taxon>Streptophyta</taxon>
        <taxon>Embryophyta</taxon>
        <taxon>Tracheophyta</taxon>
        <taxon>Spermatophyta</taxon>
        <taxon>Magnoliopsida</taxon>
        <taxon>Liliopsida</taxon>
        <taxon>Asparagales</taxon>
        <taxon>Orchidaceae</taxon>
        <taxon>Epidendroideae</taxon>
        <taxon>Malaxideae</taxon>
        <taxon>Dendrobiinae</taxon>
        <taxon>Dendrobium</taxon>
    </lineage>
</organism>
<evidence type="ECO:0000313" key="2">
    <source>
        <dbReference type="EMBL" id="PKU66225.1"/>
    </source>
</evidence>
<protein>
    <submittedName>
        <fullName evidence="2">Uncharacterized protein</fullName>
    </submittedName>
</protein>
<sequence>MMAQDDETMGSFDPSSIPHHSSLREEEGARAVHHNDDEEEGARAVHHNDDDSNEELLSDDSADDLRVLM</sequence>
<keyword evidence="3" id="KW-1185">Reference proteome</keyword>
<reference evidence="2 3" key="2">
    <citation type="journal article" date="2017" name="Nature">
        <title>The Apostasia genome and the evolution of orchids.</title>
        <authorList>
            <person name="Zhang G.Q."/>
            <person name="Liu K.W."/>
            <person name="Li Z."/>
            <person name="Lohaus R."/>
            <person name="Hsiao Y.Y."/>
            <person name="Niu S.C."/>
            <person name="Wang J.Y."/>
            <person name="Lin Y.C."/>
            <person name="Xu Q."/>
            <person name="Chen L.J."/>
            <person name="Yoshida K."/>
            <person name="Fujiwara S."/>
            <person name="Wang Z.W."/>
            <person name="Zhang Y.Q."/>
            <person name="Mitsuda N."/>
            <person name="Wang M."/>
            <person name="Liu G.H."/>
            <person name="Pecoraro L."/>
            <person name="Huang H.X."/>
            <person name="Xiao X.J."/>
            <person name="Lin M."/>
            <person name="Wu X.Y."/>
            <person name="Wu W.L."/>
            <person name="Chen Y.Y."/>
            <person name="Chang S.B."/>
            <person name="Sakamoto S."/>
            <person name="Ohme-Takagi M."/>
            <person name="Yagi M."/>
            <person name="Zeng S.J."/>
            <person name="Shen C.Y."/>
            <person name="Yeh C.M."/>
            <person name="Luo Y.B."/>
            <person name="Tsai W.C."/>
            <person name="Van de Peer Y."/>
            <person name="Liu Z.J."/>
        </authorList>
    </citation>
    <scope>NUCLEOTIDE SEQUENCE [LARGE SCALE GENOMIC DNA]</scope>
    <source>
        <tissue evidence="2">The whole plant</tissue>
    </source>
</reference>
<accession>A0A2I0VS35</accession>
<reference evidence="2 3" key="1">
    <citation type="journal article" date="2016" name="Sci. Rep.">
        <title>The Dendrobium catenatum Lindl. genome sequence provides insights into polysaccharide synthase, floral development and adaptive evolution.</title>
        <authorList>
            <person name="Zhang G.Q."/>
            <person name="Xu Q."/>
            <person name="Bian C."/>
            <person name="Tsai W.C."/>
            <person name="Yeh C.M."/>
            <person name="Liu K.W."/>
            <person name="Yoshida K."/>
            <person name="Zhang L.S."/>
            <person name="Chang S.B."/>
            <person name="Chen F."/>
            <person name="Shi Y."/>
            <person name="Su Y.Y."/>
            <person name="Zhang Y.Q."/>
            <person name="Chen L.J."/>
            <person name="Yin Y."/>
            <person name="Lin M."/>
            <person name="Huang H."/>
            <person name="Deng H."/>
            <person name="Wang Z.W."/>
            <person name="Zhu S.L."/>
            <person name="Zhao X."/>
            <person name="Deng C."/>
            <person name="Niu S.C."/>
            <person name="Huang J."/>
            <person name="Wang M."/>
            <person name="Liu G.H."/>
            <person name="Yang H.J."/>
            <person name="Xiao X.J."/>
            <person name="Hsiao Y.Y."/>
            <person name="Wu W.L."/>
            <person name="Chen Y.Y."/>
            <person name="Mitsuda N."/>
            <person name="Ohme-Takagi M."/>
            <person name="Luo Y.B."/>
            <person name="Van de Peer Y."/>
            <person name="Liu Z.J."/>
        </authorList>
    </citation>
    <scope>NUCLEOTIDE SEQUENCE [LARGE SCALE GENOMIC DNA]</scope>
    <source>
        <tissue evidence="2">The whole plant</tissue>
    </source>
</reference>
<evidence type="ECO:0000256" key="1">
    <source>
        <dbReference type="SAM" id="MobiDB-lite"/>
    </source>
</evidence>
<dbReference type="EMBL" id="KZ503291">
    <property type="protein sequence ID" value="PKU66225.1"/>
    <property type="molecule type" value="Genomic_DNA"/>
</dbReference>
<feature type="compositionally biased region" description="Acidic residues" evidence="1">
    <location>
        <begin position="51"/>
        <end position="62"/>
    </location>
</feature>
<dbReference type="AlphaFoldDB" id="A0A2I0VS35"/>
<dbReference type="Proteomes" id="UP000233837">
    <property type="component" value="Unassembled WGS sequence"/>
</dbReference>
<proteinExistence type="predicted"/>
<feature type="region of interest" description="Disordered" evidence="1">
    <location>
        <begin position="1"/>
        <end position="69"/>
    </location>
</feature>
<feature type="compositionally biased region" description="Basic and acidic residues" evidence="1">
    <location>
        <begin position="22"/>
        <end position="50"/>
    </location>
</feature>
<gene>
    <name evidence="2" type="ORF">MA16_Dca009599</name>
</gene>
<name>A0A2I0VS35_9ASPA</name>
<evidence type="ECO:0000313" key="3">
    <source>
        <dbReference type="Proteomes" id="UP000233837"/>
    </source>
</evidence>